<sequence length="53" mass="5714">MRGKISYAQISDKPPATFLLSQFFFSCSKANAAKMTDNMLDAQLDPATGEPSA</sequence>
<evidence type="ECO:0000313" key="1">
    <source>
        <dbReference type="EMBL" id="ALL41196.1"/>
    </source>
</evidence>
<proteinExistence type="evidence at transcript level"/>
<reference evidence="1" key="1">
    <citation type="submission" date="2015-07" db="EMBL/GenBank/DDBJ databases">
        <title>Elucidating the P. pachyrhizi secretome and potential effectors.</title>
        <authorList>
            <person name="de Carvalho M.C.C.G."/>
            <person name="Nascimento L.C."/>
            <person name="Darben L.M."/>
            <person name="Polizel-Podanosqui A.M."/>
            <person name="Lopes-Caitar V.S."/>
            <person name="Rocha C.S."/>
            <person name="Qi M."/>
            <person name="Carazolle M."/>
            <person name="Kuwahara M.K."/>
            <person name="Pereira G.A.G."/>
            <person name="Abdelnoor R.V."/>
            <person name="Whitham S.A."/>
            <person name="Marcelino-Guimaraes F.C."/>
        </authorList>
    </citation>
    <scope>NUCLEOTIDE SEQUENCE</scope>
</reference>
<protein>
    <submittedName>
        <fullName evidence="1">Uncharacterized protein</fullName>
    </submittedName>
</protein>
<dbReference type="EMBL" id="KT247107">
    <property type="protein sequence ID" value="ALL41196.1"/>
    <property type="molecule type" value="mRNA"/>
</dbReference>
<name>A0A0S1MJV7_PHAPC</name>
<organism evidence="1">
    <name type="scientific">Phakopsora pachyrhizi</name>
    <name type="common">Asian soybean rust disease fungus</name>
    <dbReference type="NCBI Taxonomy" id="170000"/>
    <lineage>
        <taxon>Eukaryota</taxon>
        <taxon>Fungi</taxon>
        <taxon>Dikarya</taxon>
        <taxon>Basidiomycota</taxon>
        <taxon>Pucciniomycotina</taxon>
        <taxon>Pucciniomycetes</taxon>
        <taxon>Pucciniales</taxon>
        <taxon>Phakopsoraceae</taxon>
        <taxon>Phakopsora</taxon>
    </lineage>
</organism>
<dbReference type="PROSITE" id="PS51257">
    <property type="entry name" value="PROKAR_LIPOPROTEIN"/>
    <property type="match status" value="1"/>
</dbReference>
<dbReference type="AlphaFoldDB" id="A0A0S1MJV7"/>
<accession>A0A0S1MJV7</accession>